<evidence type="ECO:0000313" key="1">
    <source>
        <dbReference type="EMBL" id="MEL3973528.1"/>
    </source>
</evidence>
<dbReference type="Proteomes" id="UP001389717">
    <property type="component" value="Unassembled WGS sequence"/>
</dbReference>
<name>A0ABU9KBX0_9BACI</name>
<sequence>MITYRQMMLGEKKRIDDSTIFNKILCTLIVLENMSARLFNMLNMIVTKL</sequence>
<proteinExistence type="predicted"/>
<reference evidence="1 2" key="1">
    <citation type="submission" date="2024-04" db="EMBL/GenBank/DDBJ databases">
        <title>Bacillus oryzaecorticis sp. nov., a moderately halophilic bacterium isolated from rice husks.</title>
        <authorList>
            <person name="Zhu H.-S."/>
        </authorList>
    </citation>
    <scope>NUCLEOTIDE SEQUENCE [LARGE SCALE GENOMIC DNA]</scope>
    <source>
        <strain evidence="1 2">ZC255</strain>
    </source>
</reference>
<dbReference type="EMBL" id="JBBYAF010000030">
    <property type="protein sequence ID" value="MEL3973528.1"/>
    <property type="molecule type" value="Genomic_DNA"/>
</dbReference>
<accession>A0ABU9KBX0</accession>
<evidence type="ECO:0000313" key="2">
    <source>
        <dbReference type="Proteomes" id="UP001389717"/>
    </source>
</evidence>
<dbReference type="RefSeq" id="WP_341985029.1">
    <property type="nucleotide sequence ID" value="NZ_JBBYAF010000030.1"/>
</dbReference>
<protein>
    <submittedName>
        <fullName evidence="1">Uncharacterized protein</fullName>
    </submittedName>
</protein>
<keyword evidence="2" id="KW-1185">Reference proteome</keyword>
<organism evidence="1 2">
    <name type="scientific">Rossellomorea oryzaecorticis</name>
    <dbReference type="NCBI Taxonomy" id="1396505"/>
    <lineage>
        <taxon>Bacteria</taxon>
        <taxon>Bacillati</taxon>
        <taxon>Bacillota</taxon>
        <taxon>Bacilli</taxon>
        <taxon>Bacillales</taxon>
        <taxon>Bacillaceae</taxon>
        <taxon>Rossellomorea</taxon>
    </lineage>
</organism>
<comment type="caution">
    <text evidence="1">The sequence shown here is derived from an EMBL/GenBank/DDBJ whole genome shotgun (WGS) entry which is preliminary data.</text>
</comment>
<gene>
    <name evidence="1" type="ORF">AAEO50_14660</name>
</gene>